<reference evidence="8 9" key="1">
    <citation type="submission" date="2019-06" db="EMBL/GenBank/DDBJ databases">
        <title>Whole genome shotgun sequence of Cellulosimicrobium cellulans NBRC 15516.</title>
        <authorList>
            <person name="Hosoyama A."/>
            <person name="Uohara A."/>
            <person name="Ohji S."/>
            <person name="Ichikawa N."/>
        </authorList>
    </citation>
    <scope>NUCLEOTIDE SEQUENCE [LARGE SCALE GENOMIC DNA]</scope>
    <source>
        <strain evidence="8 9">NBRC 15516</strain>
    </source>
</reference>
<name>A0A4Y4DX09_CELCE</name>
<feature type="compositionally biased region" description="Basic and acidic residues" evidence="5">
    <location>
        <begin position="424"/>
        <end position="444"/>
    </location>
</feature>
<dbReference type="InterPro" id="IPR020846">
    <property type="entry name" value="MFS_dom"/>
</dbReference>
<evidence type="ECO:0000256" key="3">
    <source>
        <dbReference type="ARBA" id="ARBA00022989"/>
    </source>
</evidence>
<accession>A0A4Y4DX09</accession>
<feature type="transmembrane region" description="Helical" evidence="6">
    <location>
        <begin position="144"/>
        <end position="164"/>
    </location>
</feature>
<evidence type="ECO:0000256" key="4">
    <source>
        <dbReference type="ARBA" id="ARBA00023136"/>
    </source>
</evidence>
<dbReference type="Pfam" id="PF07690">
    <property type="entry name" value="MFS_1"/>
    <property type="match status" value="1"/>
</dbReference>
<feature type="transmembrane region" description="Helical" evidence="6">
    <location>
        <begin position="50"/>
        <end position="73"/>
    </location>
</feature>
<sequence>MSSPLPARPAPDVRRARVAVAALFLTNGALFANLVPRYPEIKTGLDLGNATYGLAVAAFPAGAITAGLAAAALVRRFGSARVAVAGTVLTAAGLLLAGLAPALPLLVVALFAAGATDAFTDVAQNAHGLRVQRRHGRSIINGFHALWSVGAVLGGGMAAAAIALDLPLGVHLAITGALFSVVALVALRSCLPGLDGEVPDGAAAEAGTSTAPGSPARPDVTAGTAAVVVARTSRARTAAILAALVLVAVAGTLVEDAGSTWAAVYLSGSLGAPATIAAAGFVALVGAQFVGRLVGDRLVDRFGQRAVARSGGTLVLLGTGLALAFPSVPGTIAGFAAAGFGVATLVPAAMQQADELPGLRTGTGLTLVSWLMRLGFLLSPPIVGLVADATSLRTGLLVLPIAGAVVVLLAGVLTPRRPTPGRTDVVEHDRDRTPDRHDDPDHRTTPAPEEATA</sequence>
<keyword evidence="4 6" id="KW-0472">Membrane</keyword>
<evidence type="ECO:0000313" key="8">
    <source>
        <dbReference type="EMBL" id="GED08145.1"/>
    </source>
</evidence>
<feature type="transmembrane region" description="Helical" evidence="6">
    <location>
        <begin position="237"/>
        <end position="254"/>
    </location>
</feature>
<dbReference type="EMBL" id="BJNZ01000001">
    <property type="protein sequence ID" value="GED08145.1"/>
    <property type="molecule type" value="Genomic_DNA"/>
</dbReference>
<keyword evidence="3 6" id="KW-1133">Transmembrane helix</keyword>
<feature type="transmembrane region" description="Helical" evidence="6">
    <location>
        <begin position="306"/>
        <end position="325"/>
    </location>
</feature>
<evidence type="ECO:0000313" key="9">
    <source>
        <dbReference type="Proteomes" id="UP000316659"/>
    </source>
</evidence>
<dbReference type="GO" id="GO:0005886">
    <property type="term" value="C:plasma membrane"/>
    <property type="evidence" value="ECO:0007669"/>
    <property type="project" value="UniProtKB-SubCell"/>
</dbReference>
<comment type="subcellular location">
    <subcellularLocation>
        <location evidence="1">Cell membrane</location>
        <topology evidence="1">Multi-pass membrane protein</topology>
    </subcellularLocation>
</comment>
<proteinExistence type="predicted"/>
<gene>
    <name evidence="8" type="ORF">CCE02nite_01440</name>
</gene>
<dbReference type="InterPro" id="IPR036259">
    <property type="entry name" value="MFS_trans_sf"/>
</dbReference>
<dbReference type="InterPro" id="IPR011701">
    <property type="entry name" value="MFS"/>
</dbReference>
<dbReference type="Proteomes" id="UP000316659">
    <property type="component" value="Unassembled WGS sequence"/>
</dbReference>
<dbReference type="GO" id="GO:0022857">
    <property type="term" value="F:transmembrane transporter activity"/>
    <property type="evidence" value="ECO:0007669"/>
    <property type="project" value="InterPro"/>
</dbReference>
<dbReference type="PANTHER" id="PTHR23514">
    <property type="entry name" value="BYPASS OF STOP CODON PROTEIN 6"/>
    <property type="match status" value="1"/>
</dbReference>
<evidence type="ECO:0000256" key="2">
    <source>
        <dbReference type="ARBA" id="ARBA00022692"/>
    </source>
</evidence>
<feature type="domain" description="Major facilitator superfamily (MFS) profile" evidence="7">
    <location>
        <begin position="16"/>
        <end position="418"/>
    </location>
</feature>
<evidence type="ECO:0000259" key="7">
    <source>
        <dbReference type="PROSITE" id="PS50850"/>
    </source>
</evidence>
<feature type="transmembrane region" description="Helical" evidence="6">
    <location>
        <begin position="170"/>
        <end position="187"/>
    </location>
</feature>
<dbReference type="SUPFAM" id="SSF103473">
    <property type="entry name" value="MFS general substrate transporter"/>
    <property type="match status" value="1"/>
</dbReference>
<feature type="region of interest" description="Disordered" evidence="5">
    <location>
        <begin position="418"/>
        <end position="453"/>
    </location>
</feature>
<dbReference type="RefSeq" id="WP_141387221.1">
    <property type="nucleotide sequence ID" value="NZ_BJNZ01000001.1"/>
</dbReference>
<feature type="transmembrane region" description="Helical" evidence="6">
    <location>
        <begin position="395"/>
        <end position="413"/>
    </location>
</feature>
<evidence type="ECO:0000256" key="6">
    <source>
        <dbReference type="SAM" id="Phobius"/>
    </source>
</evidence>
<keyword evidence="2 6" id="KW-0812">Transmembrane</keyword>
<protein>
    <submittedName>
        <fullName evidence="8">MFS transporter</fullName>
    </submittedName>
</protein>
<feature type="transmembrane region" description="Helical" evidence="6">
    <location>
        <begin position="331"/>
        <end position="350"/>
    </location>
</feature>
<evidence type="ECO:0000256" key="1">
    <source>
        <dbReference type="ARBA" id="ARBA00004651"/>
    </source>
</evidence>
<dbReference type="CDD" id="cd17393">
    <property type="entry name" value="MFS_MosC_like"/>
    <property type="match status" value="1"/>
</dbReference>
<dbReference type="InterPro" id="IPR051788">
    <property type="entry name" value="MFS_Transporter"/>
</dbReference>
<organism evidence="8 9">
    <name type="scientific">Cellulosimicrobium cellulans</name>
    <name type="common">Arthrobacter luteus</name>
    <dbReference type="NCBI Taxonomy" id="1710"/>
    <lineage>
        <taxon>Bacteria</taxon>
        <taxon>Bacillati</taxon>
        <taxon>Actinomycetota</taxon>
        <taxon>Actinomycetes</taxon>
        <taxon>Micrococcales</taxon>
        <taxon>Promicromonosporaceae</taxon>
        <taxon>Cellulosimicrobium</taxon>
    </lineage>
</organism>
<feature type="transmembrane region" description="Helical" evidence="6">
    <location>
        <begin position="362"/>
        <end position="383"/>
    </location>
</feature>
<evidence type="ECO:0000256" key="5">
    <source>
        <dbReference type="SAM" id="MobiDB-lite"/>
    </source>
</evidence>
<feature type="transmembrane region" description="Helical" evidence="6">
    <location>
        <begin position="274"/>
        <end position="294"/>
    </location>
</feature>
<dbReference type="PROSITE" id="PS50850">
    <property type="entry name" value="MFS"/>
    <property type="match status" value="1"/>
</dbReference>
<dbReference type="AlphaFoldDB" id="A0A4Y4DX09"/>
<dbReference type="PANTHER" id="PTHR23514:SF13">
    <property type="entry name" value="INNER MEMBRANE PROTEIN YBJJ"/>
    <property type="match status" value="1"/>
</dbReference>
<dbReference type="Gene3D" id="1.20.1250.20">
    <property type="entry name" value="MFS general substrate transporter like domains"/>
    <property type="match status" value="2"/>
</dbReference>
<comment type="caution">
    <text evidence="8">The sequence shown here is derived from an EMBL/GenBank/DDBJ whole genome shotgun (WGS) entry which is preliminary data.</text>
</comment>